<organism evidence="1 2">
    <name type="scientific">Oryzias latipes</name>
    <name type="common">Japanese rice fish</name>
    <name type="synonym">Japanese killifish</name>
    <dbReference type="NCBI Taxonomy" id="8090"/>
    <lineage>
        <taxon>Eukaryota</taxon>
        <taxon>Metazoa</taxon>
        <taxon>Chordata</taxon>
        <taxon>Craniata</taxon>
        <taxon>Vertebrata</taxon>
        <taxon>Euteleostomi</taxon>
        <taxon>Actinopterygii</taxon>
        <taxon>Neopterygii</taxon>
        <taxon>Teleostei</taxon>
        <taxon>Neoteleostei</taxon>
        <taxon>Acanthomorphata</taxon>
        <taxon>Ovalentaria</taxon>
        <taxon>Atherinomorphae</taxon>
        <taxon>Beloniformes</taxon>
        <taxon>Adrianichthyidae</taxon>
        <taxon>Oryziinae</taxon>
        <taxon>Oryzias</taxon>
    </lineage>
</organism>
<reference evidence="1" key="4">
    <citation type="submission" date="2025-09" db="UniProtKB">
        <authorList>
            <consortium name="Ensembl"/>
        </authorList>
    </citation>
    <scope>IDENTIFICATION</scope>
    <source>
        <strain evidence="1">HNI</strain>
    </source>
</reference>
<reference key="1">
    <citation type="journal article" date="2007" name="Nature">
        <title>The medaka draft genome and insights into vertebrate genome evolution.</title>
        <authorList>
            <person name="Kasahara M."/>
            <person name="Naruse K."/>
            <person name="Sasaki S."/>
            <person name="Nakatani Y."/>
            <person name="Qu W."/>
            <person name="Ahsan B."/>
            <person name="Yamada T."/>
            <person name="Nagayasu Y."/>
            <person name="Doi K."/>
            <person name="Kasai Y."/>
            <person name="Jindo T."/>
            <person name="Kobayashi D."/>
            <person name="Shimada A."/>
            <person name="Toyoda A."/>
            <person name="Kuroki Y."/>
            <person name="Fujiyama A."/>
            <person name="Sasaki T."/>
            <person name="Shimizu A."/>
            <person name="Asakawa S."/>
            <person name="Shimizu N."/>
            <person name="Hashimoto S."/>
            <person name="Yang J."/>
            <person name="Lee Y."/>
            <person name="Matsushima K."/>
            <person name="Sugano S."/>
            <person name="Sakaizumi M."/>
            <person name="Narita T."/>
            <person name="Ohishi K."/>
            <person name="Haga S."/>
            <person name="Ohta F."/>
            <person name="Nomoto H."/>
            <person name="Nogata K."/>
            <person name="Morishita T."/>
            <person name="Endo T."/>
            <person name="Shin-I T."/>
            <person name="Takeda H."/>
            <person name="Morishita S."/>
            <person name="Kohara Y."/>
        </authorList>
    </citation>
    <scope>NUCLEOTIDE SEQUENCE [LARGE SCALE GENOMIC DNA]</scope>
    <source>
        <strain>Hd-rR</strain>
    </source>
</reference>
<evidence type="ECO:0000313" key="2">
    <source>
        <dbReference type="Proteomes" id="UP000265180"/>
    </source>
</evidence>
<evidence type="ECO:0000313" key="1">
    <source>
        <dbReference type="Ensembl" id="ENSORLP00020013851.1"/>
    </source>
</evidence>
<dbReference type="AlphaFoldDB" id="A0A3P9KZR1"/>
<proteinExistence type="predicted"/>
<sequence length="269" mass="30379">MLILRPFNILNVHLHHSPPLTKRHKSVTHTHSFPGAPFIPWPAHTGPSAQNFGHTVLSLDTQSFLRPHRTFNAKFGTHSPFVGHTVLPSSTQDDLTQNFGHTVLSLDTQSFLWTHSPFFGHTVLSLDTKSFLWTHSPFFGHTVLSLDTHPFVGHTVLPSSTQDDLTQNFGHTVLSLDTQSFLWTHSPFFGHTVLSLDTKSFLWTHSPFFGHTVLSLDTQSFLWTHSPFFVHTGRLFSLHFLALTLKSKHTPETLLLLSSWLNAVKHSPH</sequence>
<accession>A0A3P9KZR1</accession>
<reference evidence="1 2" key="2">
    <citation type="submission" date="2017-04" db="EMBL/GenBank/DDBJ databases">
        <title>CpG methylation of centromeres and impact of large insertions on vertebrate speciation.</title>
        <authorList>
            <person name="Ichikawa K."/>
            <person name="Yoshimura J."/>
            <person name="Morishita S."/>
        </authorList>
    </citation>
    <scope>NUCLEOTIDE SEQUENCE</scope>
    <source>
        <strain evidence="1 2">HNI</strain>
    </source>
</reference>
<name>A0A3P9KZR1_ORYLA</name>
<protein>
    <submittedName>
        <fullName evidence="1">Uncharacterized protein</fullName>
    </submittedName>
</protein>
<dbReference type="Proteomes" id="UP000265180">
    <property type="component" value="Chromosome 1"/>
</dbReference>
<dbReference type="Ensembl" id="ENSORLT00020032810.1">
    <property type="protein sequence ID" value="ENSORLP00020013851.1"/>
    <property type="gene ID" value="ENSORLG00020014827.1"/>
</dbReference>
<reference evidence="1" key="3">
    <citation type="submission" date="2025-08" db="UniProtKB">
        <authorList>
            <consortium name="Ensembl"/>
        </authorList>
    </citation>
    <scope>IDENTIFICATION</scope>
    <source>
        <strain evidence="1">HNI</strain>
    </source>
</reference>